<dbReference type="InterPro" id="IPR043129">
    <property type="entry name" value="ATPase_NBD"/>
</dbReference>
<reference evidence="1 2" key="1">
    <citation type="journal article" date="2016" name="J. Hazard. Mater.">
        <title>A newly isolated Pseudomonas putida S-1 strain for batch-mode-propanethiol degradation and continuous treatment of propanethiol-containing waste gas.</title>
        <authorList>
            <person name="Chen D.Z."/>
            <person name="Sun Y.M."/>
            <person name="Han L.M."/>
            <person name="Chen J."/>
            <person name="Ye J.X."/>
            <person name="Chen J.M."/>
        </authorList>
    </citation>
    <scope>NUCLEOTIDE SEQUENCE [LARGE SCALE GENOMIC DNA]</scope>
    <source>
        <strain evidence="1 2">S-1</strain>
    </source>
</reference>
<dbReference type="RefSeq" id="WP_213606618.1">
    <property type="nucleotide sequence ID" value="NZ_CP074676.1"/>
</dbReference>
<evidence type="ECO:0000313" key="2">
    <source>
        <dbReference type="Proteomes" id="UP000678154"/>
    </source>
</evidence>
<dbReference type="Gene3D" id="3.30.1490.300">
    <property type="match status" value="1"/>
</dbReference>
<organism evidence="1 2">
    <name type="scientific">Pseudomonas qingdaonensis</name>
    <dbReference type="NCBI Taxonomy" id="2056231"/>
    <lineage>
        <taxon>Bacteria</taxon>
        <taxon>Pseudomonadati</taxon>
        <taxon>Pseudomonadota</taxon>
        <taxon>Gammaproteobacteria</taxon>
        <taxon>Pseudomonadales</taxon>
        <taxon>Pseudomonadaceae</taxon>
        <taxon>Pseudomonas</taxon>
    </lineage>
</organism>
<dbReference type="GeneID" id="87483963"/>
<dbReference type="PANTHER" id="PTHR40278">
    <property type="entry name" value="DNA UTILIZATION PROTEIN HOFN"/>
    <property type="match status" value="1"/>
</dbReference>
<dbReference type="Proteomes" id="UP000678154">
    <property type="component" value="Chromosome"/>
</dbReference>
<protein>
    <recommendedName>
        <fullName evidence="3">General secretion pathway protein L</fullName>
    </recommendedName>
</protein>
<dbReference type="PANTHER" id="PTHR40278:SF1">
    <property type="entry name" value="DNA UTILIZATION PROTEIN HOFN"/>
    <property type="match status" value="1"/>
</dbReference>
<keyword evidence="2" id="KW-1185">Reference proteome</keyword>
<dbReference type="InterPro" id="IPR052534">
    <property type="entry name" value="Extracell_DNA_Util/SecSys_Comp"/>
</dbReference>
<proteinExistence type="predicted"/>
<evidence type="ECO:0000313" key="1">
    <source>
        <dbReference type="EMBL" id="QVL18970.1"/>
    </source>
</evidence>
<gene>
    <name evidence="1" type="ORF">KH389_27045</name>
</gene>
<sequence>MSAPEWPSLNWRAVSEQLSERWERSPAPRILTWWWRELVGCLPASFMRQFKVGELRPVMRWPLPYDAASGSARTVSLLLEHVQVLECDVQLPRMPRHVLRKVMAHEIDRYAPFTSDEVYFDVRALGAVPAGTMNVRLTVIARSRLDDIVCQVGKLDIEVTSVDVLDCHGEPQGIELLSASSSAGVAKRTSAVRHGLLAIALILALVCMSSWVERREQALEARRAQLVDIRSSALQVDAMRKQLQARTELERALRLREAQRLSSVALLDLLTRCVPEHTWLEGMRADADGLVVLTGTSSRASDLPAQISECAGLLKATLQGGIQPELATGREHFTLHARLPGGEG</sequence>
<accession>A0ABX8DUH5</accession>
<name>A0ABX8DUH5_9PSED</name>
<dbReference type="SUPFAM" id="SSF53067">
    <property type="entry name" value="Actin-like ATPase domain"/>
    <property type="match status" value="1"/>
</dbReference>
<evidence type="ECO:0008006" key="3">
    <source>
        <dbReference type="Google" id="ProtNLM"/>
    </source>
</evidence>
<dbReference type="EMBL" id="CP074676">
    <property type="protein sequence ID" value="QVL18970.1"/>
    <property type="molecule type" value="Genomic_DNA"/>
</dbReference>